<dbReference type="PANTHER" id="PTHR37984">
    <property type="entry name" value="PROTEIN CBG26694"/>
    <property type="match status" value="1"/>
</dbReference>
<dbReference type="InterPro" id="IPR001584">
    <property type="entry name" value="Integrase_cat-core"/>
</dbReference>
<dbReference type="GO" id="GO:0003676">
    <property type="term" value="F:nucleic acid binding"/>
    <property type="evidence" value="ECO:0007669"/>
    <property type="project" value="InterPro"/>
</dbReference>
<feature type="domain" description="Integrase catalytic" evidence="1">
    <location>
        <begin position="297"/>
        <end position="394"/>
    </location>
</feature>
<dbReference type="STRING" id="64791.A0A151WGC0"/>
<dbReference type="PROSITE" id="PS50994">
    <property type="entry name" value="INTEGRASE"/>
    <property type="match status" value="1"/>
</dbReference>
<dbReference type="GO" id="GO:0042575">
    <property type="term" value="C:DNA polymerase complex"/>
    <property type="evidence" value="ECO:0007669"/>
    <property type="project" value="UniProtKB-ARBA"/>
</dbReference>
<dbReference type="EMBL" id="KQ983180">
    <property type="protein sequence ID" value="KYQ46882.1"/>
    <property type="molecule type" value="Genomic_DNA"/>
</dbReference>
<dbReference type="InterPro" id="IPR043502">
    <property type="entry name" value="DNA/RNA_pol_sf"/>
</dbReference>
<dbReference type="GO" id="GO:0015074">
    <property type="term" value="P:DNA integration"/>
    <property type="evidence" value="ECO:0007669"/>
    <property type="project" value="InterPro"/>
</dbReference>
<keyword evidence="3" id="KW-1185">Reference proteome</keyword>
<dbReference type="AlphaFoldDB" id="A0A151WGC0"/>
<gene>
    <name evidence="2" type="ORF">ALC60_14107</name>
</gene>
<dbReference type="GO" id="GO:0071897">
    <property type="term" value="P:DNA biosynthetic process"/>
    <property type="evidence" value="ECO:0007669"/>
    <property type="project" value="UniProtKB-ARBA"/>
</dbReference>
<dbReference type="InterPro" id="IPR036397">
    <property type="entry name" value="RNaseH_sf"/>
</dbReference>
<reference evidence="2 3" key="1">
    <citation type="submission" date="2015-09" db="EMBL/GenBank/DDBJ databases">
        <title>Trachymyrmex zeteki WGS genome.</title>
        <authorList>
            <person name="Nygaard S."/>
            <person name="Hu H."/>
            <person name="Boomsma J."/>
            <person name="Zhang G."/>
        </authorList>
    </citation>
    <scope>NUCLEOTIDE SEQUENCE [LARGE SCALE GENOMIC DNA]</scope>
    <source>
        <strain evidence="2">Tzet28-1</strain>
        <tissue evidence="2">Whole body</tissue>
    </source>
</reference>
<dbReference type="SUPFAM" id="SSF56672">
    <property type="entry name" value="DNA/RNA polymerases"/>
    <property type="match status" value="1"/>
</dbReference>
<accession>A0A151WGC0</accession>
<evidence type="ECO:0000313" key="3">
    <source>
        <dbReference type="Proteomes" id="UP000075809"/>
    </source>
</evidence>
<dbReference type="SUPFAM" id="SSF53098">
    <property type="entry name" value="Ribonuclease H-like"/>
    <property type="match status" value="1"/>
</dbReference>
<proteinExistence type="predicted"/>
<protein>
    <recommendedName>
        <fullName evidence="1">Integrase catalytic domain-containing protein</fullName>
    </recommendedName>
</protein>
<dbReference type="Proteomes" id="UP000075809">
    <property type="component" value="Unassembled WGS sequence"/>
</dbReference>
<evidence type="ECO:0000313" key="2">
    <source>
        <dbReference type="EMBL" id="KYQ46882.1"/>
    </source>
</evidence>
<name>A0A151WGC0_9HYME</name>
<evidence type="ECO:0000259" key="1">
    <source>
        <dbReference type="PROSITE" id="PS50994"/>
    </source>
</evidence>
<organism evidence="2 3">
    <name type="scientific">Mycetomoellerius zeteki</name>
    <dbReference type="NCBI Taxonomy" id="64791"/>
    <lineage>
        <taxon>Eukaryota</taxon>
        <taxon>Metazoa</taxon>
        <taxon>Ecdysozoa</taxon>
        <taxon>Arthropoda</taxon>
        <taxon>Hexapoda</taxon>
        <taxon>Insecta</taxon>
        <taxon>Pterygota</taxon>
        <taxon>Neoptera</taxon>
        <taxon>Endopterygota</taxon>
        <taxon>Hymenoptera</taxon>
        <taxon>Apocrita</taxon>
        <taxon>Aculeata</taxon>
        <taxon>Formicoidea</taxon>
        <taxon>Formicidae</taxon>
        <taxon>Myrmicinae</taxon>
        <taxon>Mycetomoellerius</taxon>
    </lineage>
</organism>
<dbReference type="InterPro" id="IPR012337">
    <property type="entry name" value="RNaseH-like_sf"/>
</dbReference>
<dbReference type="InterPro" id="IPR050951">
    <property type="entry name" value="Retrovirus_Pol_polyprotein"/>
</dbReference>
<sequence>MDVNVPPPPDFNGNTENYKRFKQRINIYMTVNGLHEKSDEVKVAILLNTVGEEGIEIFNNFGLSDVDQMKFDLVLKKFDDHLLPKKNIVYERFLFYKRAQEPNEPIDNFFKELKKLAQNCDFVDEQDMIRDRIVLVVADTTVQEKLLSIADLKLDKAIEICRAKELLKMRVKTMQEEKIVEKIDKKLSAKMKFGKYGYGKKTIVWTDHKPLISIMKKKLSDVVSPRLQRLKLMLLRFDLEVKFCPGKYLYVADLLSRDYNMDLVEDDPSMLEVVHNIDCARAREKFLPAKTQKSMIKHDIPKKRFVKVAADIAHFGIDNYLILFDYYSKWLEILKIKNKTTQGITAVLKSCFATHGVPETLIADNMPFGSYSFKKFAEEFGIQVITSSPKLLQK</sequence>
<dbReference type="Gene3D" id="3.30.420.10">
    <property type="entry name" value="Ribonuclease H-like superfamily/Ribonuclease H"/>
    <property type="match status" value="1"/>
</dbReference>
<dbReference type="PANTHER" id="PTHR37984:SF9">
    <property type="entry name" value="INTEGRASE CATALYTIC DOMAIN-CONTAINING PROTEIN"/>
    <property type="match status" value="1"/>
</dbReference>